<keyword evidence="3" id="KW-1185">Reference proteome</keyword>
<name>A0A811UG89_CERCA</name>
<dbReference type="AlphaFoldDB" id="A0A811UG89"/>
<evidence type="ECO:0000313" key="3">
    <source>
        <dbReference type="Proteomes" id="UP000606786"/>
    </source>
</evidence>
<feature type="compositionally biased region" description="Low complexity" evidence="1">
    <location>
        <begin position="1"/>
        <end position="20"/>
    </location>
</feature>
<dbReference type="Proteomes" id="UP000606786">
    <property type="component" value="Unassembled WGS sequence"/>
</dbReference>
<accession>A0A811UG89</accession>
<organism evidence="2 3">
    <name type="scientific">Ceratitis capitata</name>
    <name type="common">Mediterranean fruit fly</name>
    <name type="synonym">Tephritis capitata</name>
    <dbReference type="NCBI Taxonomy" id="7213"/>
    <lineage>
        <taxon>Eukaryota</taxon>
        <taxon>Metazoa</taxon>
        <taxon>Ecdysozoa</taxon>
        <taxon>Arthropoda</taxon>
        <taxon>Hexapoda</taxon>
        <taxon>Insecta</taxon>
        <taxon>Pterygota</taxon>
        <taxon>Neoptera</taxon>
        <taxon>Endopterygota</taxon>
        <taxon>Diptera</taxon>
        <taxon>Brachycera</taxon>
        <taxon>Muscomorpha</taxon>
        <taxon>Tephritoidea</taxon>
        <taxon>Tephritidae</taxon>
        <taxon>Ceratitis</taxon>
        <taxon>Ceratitis</taxon>
    </lineage>
</organism>
<comment type="caution">
    <text evidence="2">The sequence shown here is derived from an EMBL/GenBank/DDBJ whole genome shotgun (WGS) entry which is preliminary data.</text>
</comment>
<dbReference type="EMBL" id="CAJHJT010000012">
    <property type="protein sequence ID" value="CAD6997358.1"/>
    <property type="molecule type" value="Genomic_DNA"/>
</dbReference>
<evidence type="ECO:0000256" key="1">
    <source>
        <dbReference type="SAM" id="MobiDB-lite"/>
    </source>
</evidence>
<reference evidence="2" key="1">
    <citation type="submission" date="2020-11" db="EMBL/GenBank/DDBJ databases">
        <authorList>
            <person name="Whitehead M."/>
        </authorList>
    </citation>
    <scope>NUCLEOTIDE SEQUENCE</scope>
    <source>
        <strain evidence="2">EGII</strain>
    </source>
</reference>
<proteinExistence type="predicted"/>
<feature type="compositionally biased region" description="Basic residues" evidence="1">
    <location>
        <begin position="53"/>
        <end position="62"/>
    </location>
</feature>
<protein>
    <submittedName>
        <fullName evidence="2">(Mediterranean fruit fly) hypothetical protein</fullName>
    </submittedName>
</protein>
<feature type="region of interest" description="Disordered" evidence="1">
    <location>
        <begin position="1"/>
        <end position="62"/>
    </location>
</feature>
<feature type="compositionally biased region" description="Polar residues" evidence="1">
    <location>
        <begin position="40"/>
        <end position="50"/>
    </location>
</feature>
<evidence type="ECO:0000313" key="2">
    <source>
        <dbReference type="EMBL" id="CAD6997358.1"/>
    </source>
</evidence>
<feature type="non-terminal residue" evidence="2">
    <location>
        <position position="96"/>
    </location>
</feature>
<gene>
    <name evidence="2" type="ORF">CCAP1982_LOCUS5991</name>
</gene>
<sequence>HSSNYSSGKLSDSGNSGNSSQQTQHDHSSNKFHAHATAAFTRSPTHQTGVVNIRKRSHTKAHRSATLLRWLSPRIAAELKISTNQCTKEHQLLLAE</sequence>